<dbReference type="EMBL" id="FOLE01000002">
    <property type="protein sequence ID" value="SFB96379.1"/>
    <property type="molecule type" value="Genomic_DNA"/>
</dbReference>
<evidence type="ECO:0000313" key="3">
    <source>
        <dbReference type="Proteomes" id="UP000199514"/>
    </source>
</evidence>
<keyword evidence="1" id="KW-0732">Signal</keyword>
<dbReference type="Proteomes" id="UP000199514">
    <property type="component" value="Unassembled WGS sequence"/>
</dbReference>
<dbReference type="RefSeq" id="WP_091508225.1">
    <property type="nucleotide sequence ID" value="NZ_FOLE01000002.1"/>
</dbReference>
<evidence type="ECO:0000313" key="2">
    <source>
        <dbReference type="EMBL" id="SFB96379.1"/>
    </source>
</evidence>
<feature type="signal peptide" evidence="1">
    <location>
        <begin position="1"/>
        <end position="24"/>
    </location>
</feature>
<dbReference type="OrthoDB" id="1163828at2"/>
<keyword evidence="3" id="KW-1185">Reference proteome</keyword>
<organism evidence="2 3">
    <name type="scientific">Flexibacter flexilis DSM 6793</name>
    <dbReference type="NCBI Taxonomy" id="927664"/>
    <lineage>
        <taxon>Bacteria</taxon>
        <taxon>Pseudomonadati</taxon>
        <taxon>Bacteroidota</taxon>
        <taxon>Cytophagia</taxon>
        <taxon>Cytophagales</taxon>
        <taxon>Flexibacteraceae</taxon>
        <taxon>Flexibacter</taxon>
    </lineage>
</organism>
<name>A0A1I1FA82_9BACT</name>
<gene>
    <name evidence="2" type="ORF">SAMN05421780_102115</name>
</gene>
<proteinExistence type="predicted"/>
<accession>A0A1I1FA82</accession>
<evidence type="ECO:0008006" key="4">
    <source>
        <dbReference type="Google" id="ProtNLM"/>
    </source>
</evidence>
<dbReference type="AlphaFoldDB" id="A0A1I1FA82"/>
<sequence>MLNTRKIYFGVLVAVLGMMQASHAQVGIGTAFPNNNAILELSTNNKGLLMPRLNTTQRDAMGLATSDEGMVIYNTTLGKMQFWNGAAWSDIGAGGAGIQNQFAAAQAADYWISGNARIGANLTVDGVVNVNTTSTGTKMLLYDAGAYDFATGIASAEYWFSVPNSTAQYRFYAGTNPLLTLKGTGSLELDNSIINRKIVLYNHVNNEHEFSGLGINSGVFRYQVPATNNSHVFYAAQSSSSSNELMRIQGDGRIGIGTAAPAAMLAVGSANGFQVNGAGNILSINGVSTSFPNAQGTAGTFLKNDGSGNLSWSAGSSLPSGILNQTLRHNGTTWIANSGIVTDGSKAAIGGTAITGANLTVAGAGSANMTLQAIDATSQGASVNLNGAGTNPNWVVDVYGADLRLHPSSATSNNLQIYNDHATGRTGMYVEGNVGIGIAPSIGSQLVVNDGVMNNEARIKLITGSTSGTTVGDGLDLYSNGSKAGLMNKEATPLVLGANFMEKMVITEAGTVGIGTTTPFTDVHLGAIPTGGELAGTNEFPLVTASRALITSQSHNGGNTLAAAETALMLHRAGVSSASFSQFAAFRLKRYSNVSNASFTQMDISLANGLNDGVLTDVMSLRANGNVGIGTTAPTAKLEVAGQVKITGGSPAAGAVLTSDATGLASWQVPTPPPGAWQLTGNVGTNAATHFIGTTDNVPLVFKVNGSLAGRLDQLLNNTFLGNASGLAATGGNNTAIGSSAMMNIGAGFQNTALGVSSLASTTTGSNNVAVGISAMGMNISGGSNTAVGFNSLNRNLSSGNNTAVGGQALFYTTAGNNVGVGYNAGQANITGTGNVFVGYGADAATSGLANAIAIGAGAIVGASNTMVLGAGVKVGVNISTTNATLHLNDVISTQSDIRLTSTSTGTTSTDGLAISINNAAANILSYEALPLNFGTNGANRMVITSTGNVGIGVGAPSELLEVGGNIEIPAANEYKYATAKTHYYSVPVAEIVRHNESSTYTLIKNFTTTAPNYAYFSGGTSGTEAYGTAGVHLPDGATVTALDVTVYDNTAVTASVALYKVTDGSATEMATCATAANSTSIQYLTDAAINNPIIDNNGFSYALRYVGDQGGATNLRFYKVTITYTVTQAD</sequence>
<feature type="chain" id="PRO_5011514984" description="Head domain of trimeric autotransporter adhesin" evidence="1">
    <location>
        <begin position="25"/>
        <end position="1131"/>
    </location>
</feature>
<protein>
    <recommendedName>
        <fullName evidence="4">Head domain of trimeric autotransporter adhesin</fullName>
    </recommendedName>
</protein>
<dbReference type="STRING" id="927664.SAMN05421780_102115"/>
<evidence type="ECO:0000256" key="1">
    <source>
        <dbReference type="SAM" id="SignalP"/>
    </source>
</evidence>
<reference evidence="2 3" key="1">
    <citation type="submission" date="2016-10" db="EMBL/GenBank/DDBJ databases">
        <authorList>
            <person name="de Groot N.N."/>
        </authorList>
    </citation>
    <scope>NUCLEOTIDE SEQUENCE [LARGE SCALE GENOMIC DNA]</scope>
    <source>
        <strain evidence="2 3">DSM 6793</strain>
    </source>
</reference>